<dbReference type="Proteomes" id="UP000251540">
    <property type="component" value="Unassembled WGS sequence"/>
</dbReference>
<gene>
    <name evidence="1" type="ORF">DAX92_20115</name>
</gene>
<organism evidence="1 2">
    <name type="scientific">Salmonella enterica I</name>
    <dbReference type="NCBI Taxonomy" id="59201"/>
    <lineage>
        <taxon>Bacteria</taxon>
        <taxon>Pseudomonadati</taxon>
        <taxon>Pseudomonadota</taxon>
        <taxon>Gammaproteobacteria</taxon>
        <taxon>Enterobacterales</taxon>
        <taxon>Enterobacteriaceae</taxon>
        <taxon>Salmonella</taxon>
    </lineage>
</organism>
<accession>A0A7Z1Q1B7</accession>
<evidence type="ECO:0000313" key="1">
    <source>
        <dbReference type="EMBL" id="PUF31457.1"/>
    </source>
</evidence>
<dbReference type="EMBL" id="QARP01000021">
    <property type="protein sequence ID" value="PUF31457.1"/>
    <property type="molecule type" value="Genomic_DNA"/>
</dbReference>
<reference evidence="1 2" key="1">
    <citation type="submission" date="2018-04" db="EMBL/GenBank/DDBJ databases">
        <title>Whole genome sequencing of Salmonella enterica.</title>
        <authorList>
            <person name="Bell R."/>
        </authorList>
    </citation>
    <scope>NUCLEOTIDE SEQUENCE [LARGE SCALE GENOMIC DNA]</scope>
    <source>
        <strain evidence="1 2">CFSAN058609</strain>
    </source>
</reference>
<sequence length="127" mass="15252">MSHSYSNFFIHHRQKFHQMLRIISRLIVFIASKFIVNNNLKDKHKFLMIYYKRLRYLFFIILYRRSDIMITYQDIKAKQQLATECTQACLNKVCYMTKKLIDYMSGHSNCPLVICVMLLAINIPTFT</sequence>
<proteinExistence type="predicted"/>
<name>A0A7Z1Q1B7_SALET</name>
<protein>
    <submittedName>
        <fullName evidence="1">Uncharacterized protein</fullName>
    </submittedName>
</protein>
<comment type="caution">
    <text evidence="1">The sequence shown here is derived from an EMBL/GenBank/DDBJ whole genome shotgun (WGS) entry which is preliminary data.</text>
</comment>
<evidence type="ECO:0000313" key="2">
    <source>
        <dbReference type="Proteomes" id="UP000251540"/>
    </source>
</evidence>
<dbReference type="AlphaFoldDB" id="A0A7Z1Q1B7"/>